<protein>
    <submittedName>
        <fullName evidence="1">Uncharacterized protein</fullName>
    </submittedName>
</protein>
<reference evidence="2" key="3">
    <citation type="submission" date="2020-05" db="EMBL/GenBank/DDBJ databases">
        <title>Complete genome sequence of Bradyrhizobium diazoefficiens XF4 isolated from soybean nodule.</title>
        <authorList>
            <person name="Noda R."/>
            <person name="Kakizaki K."/>
            <person name="Minamisawa K."/>
        </authorList>
    </citation>
    <scope>NUCLEOTIDE SEQUENCE</scope>
    <source>
        <strain evidence="2">XF4</strain>
    </source>
</reference>
<evidence type="ECO:0000313" key="3">
    <source>
        <dbReference type="EMBL" id="BCE93888.1"/>
    </source>
</evidence>
<organism evidence="1">
    <name type="scientific">Bradyrhizobium diazoefficiens</name>
    <dbReference type="NCBI Taxonomy" id="1355477"/>
    <lineage>
        <taxon>Bacteria</taxon>
        <taxon>Pseudomonadati</taxon>
        <taxon>Pseudomonadota</taxon>
        <taxon>Alphaproteobacteria</taxon>
        <taxon>Hyphomicrobiales</taxon>
        <taxon>Nitrobacteraceae</taxon>
        <taxon>Bradyrhizobium</taxon>
    </lineage>
</organism>
<evidence type="ECO:0000313" key="1">
    <source>
        <dbReference type="EMBL" id="BCE24126.1"/>
    </source>
</evidence>
<name>A0A809X971_9BRAD</name>
<reference evidence="1" key="1">
    <citation type="submission" date="2020-05" db="EMBL/GenBank/DDBJ databases">
        <title>Complete genome sequence of Bradyrhizobium diazoefficiens XF1 isolated from soybean nodule.</title>
        <authorList>
            <person name="Noda R."/>
            <person name="Kakizaki K."/>
            <person name="Minamisawa K."/>
        </authorList>
    </citation>
    <scope>NUCLEOTIDE SEQUENCE</scope>
    <source>
        <strain evidence="1">XF1</strain>
    </source>
</reference>
<evidence type="ECO:0000313" key="2">
    <source>
        <dbReference type="EMBL" id="BCE50382.1"/>
    </source>
</evidence>
<sequence length="183" mass="19069">MTHGLLAEDVERIDAALRPAQIAGYADPSSGTNRLAADFRISSPICPFCIPEESKMAGMRSGLVILTALLWSGSAAVAQQAGKPCANDIKTLCAGIQPGEGRIKSCIKSHLTDLSPACEERLLTVAVAGKVCKADVAKLCAGIVPGTGGIRACIKLHMAELRDPCKDAMSQTAAGRKILRGDL</sequence>
<dbReference type="EMBL" id="AP023099">
    <property type="protein sequence ID" value="BCE93888.1"/>
    <property type="molecule type" value="Genomic_DNA"/>
</dbReference>
<gene>
    <name evidence="3" type="ORF">XF10B_66860</name>
    <name evidence="1" type="ORF">XF1B_68070</name>
    <name evidence="2" type="ORF">XF4B_67310</name>
</gene>
<dbReference type="AlphaFoldDB" id="A0A809X971"/>
<proteinExistence type="predicted"/>
<dbReference type="EMBL" id="AP023091">
    <property type="protein sequence ID" value="BCE24126.1"/>
    <property type="molecule type" value="Genomic_DNA"/>
</dbReference>
<dbReference type="EMBL" id="AP023094">
    <property type="protein sequence ID" value="BCE50382.1"/>
    <property type="molecule type" value="Genomic_DNA"/>
</dbReference>
<reference evidence="3" key="2">
    <citation type="submission" date="2020-05" db="EMBL/GenBank/DDBJ databases">
        <title>Complete genome sequence of Bradyrhizobium diazoefficiens XF10 isolated from soybean nodule.</title>
        <authorList>
            <person name="Noda R."/>
            <person name="Kakizaki K."/>
            <person name="Minamisawa K."/>
        </authorList>
    </citation>
    <scope>NUCLEOTIDE SEQUENCE</scope>
    <source>
        <strain evidence="3">XF10</strain>
    </source>
</reference>
<accession>A0A809X971</accession>